<dbReference type="OrthoDB" id="5354458at2759"/>
<evidence type="ECO:0000256" key="2">
    <source>
        <dbReference type="SAM" id="MobiDB-lite"/>
    </source>
</evidence>
<feature type="compositionally biased region" description="Polar residues" evidence="2">
    <location>
        <begin position="794"/>
        <end position="805"/>
    </location>
</feature>
<feature type="compositionally biased region" description="Polar residues" evidence="2">
    <location>
        <begin position="1169"/>
        <end position="1178"/>
    </location>
</feature>
<keyword evidence="6" id="KW-1185">Reference proteome</keyword>
<dbReference type="Proteomes" id="UP000566819">
    <property type="component" value="Unassembled WGS sequence"/>
</dbReference>
<dbReference type="InterPro" id="IPR057199">
    <property type="entry name" value="DUF7877"/>
</dbReference>
<feature type="region of interest" description="Disordered" evidence="2">
    <location>
        <begin position="751"/>
        <end position="805"/>
    </location>
</feature>
<feature type="region of interest" description="Disordered" evidence="2">
    <location>
        <begin position="650"/>
        <end position="709"/>
    </location>
</feature>
<evidence type="ECO:0000256" key="1">
    <source>
        <dbReference type="SAM" id="Coils"/>
    </source>
</evidence>
<proteinExistence type="predicted"/>
<sequence>MASTNGILSPPPQSGSADDSITLSAKRKRDDSVEGHDHRNSTSDSKGAAAAEGSTESTQKLILDLVDVLKGYDTIPSILTRSLPDRASSAEPQAKRQKAEDVAETQNNIMTRTASNVYSNLDEVLEDVDAAVSDIMEKLQLPNGATRNQFIPSAASQSEMTLKVSAFKKRAHELVERENARIEQEKAAKSTGISSKVHMANGTKPLTQINAGSADAKMALTLFGNAPHPRQLFSSFQIPTKINGESKDVMQYIREAGLPTGINTTQIVPVQSSSLVEDSKRVTMGDVFPTPANIPAMQPPKPSKVATTRSANVGWYQPTAADPFPRVASYFKAPISCGQWLDYSNAAPPQNSKKRQRDRAMSLGGAKAPQVDAEPSESLIAKLDAAFRSAYSSFAPTKDDSAAVAPTGVLERIWWQNSGEKTFERMVENAKKFEEATTYEGDTGETVDSDEELKKFEELVKNWDDDAIDPSLVPLVATTEKSAEEKDVDEILEDISELLETLNSYQRIRHMSLNPLGRPPGLLSAPDTSFLGTPSKPSDSEQCTYEMLKAQLSLMIATLPPYAVAKLDPERIADLSISTKIEIQTDNYRGVMDEDENGVKARTVAAATSSSAVRAVPPTTQHRSSSSALYGNQYSAPRATAAIPHQYYGAQTPIRPPQNLQRPPPNTAVPYPAQRPAAAAPYRPTTTYNTPTYPHQAARPAQPQYPPSNPPQFLQTPGAQSYMRTPNQAYQNIPQSMPQAAMNGRYAPQPTYAHQAQPSQNGIDYRYGNSAMPRQLSPQKPMYSPQPNPAQPRPSYSTPTPAMPQNQRQYLQNPIMNGATTQAASQPQFNPHQPTQMTNYSTFMTQEQQSSMMERQRAQLAAQQATAQQQARNAAQAALGSPSKAPINGSNAVAAGLEQCSARLTWRGTLRDAGAGSKLGFKQPSLWLPISKFDPQNSSHQISTKEMATPTLIESGTPNSTTTSLSALSTTAIKDGHRGHAFPQGRGHHHTPSSNTLEAERADRISRLAGLERVSTARPPNPNLAGGAAGNNNAGLGQIPGYFDQNGNPVYTTKMSTVGSASATGSVGGRTSTWASGSAKAQTDGDDDEMSMDTNYRDMEADRYSASAIDEDMEGDGMSDDTSLVGFGEGAGSTVSGPIYSRRDIASSPAVAKSALAAQLQSSVPGTPASASTTMTTEQQRRDARMLDGLAADEPATGYVDTAARDGRGVSMPGRETAERILRERLDGDGEARKPPLGSPDEAGLGKFYFEDKK</sequence>
<feature type="region of interest" description="Disordered" evidence="2">
    <location>
        <begin position="343"/>
        <end position="371"/>
    </location>
</feature>
<keyword evidence="1" id="KW-0175">Coiled coil</keyword>
<feature type="domain" description="DUF7785" evidence="3">
    <location>
        <begin position="485"/>
        <end position="583"/>
    </location>
</feature>
<feature type="compositionally biased region" description="Low complexity" evidence="2">
    <location>
        <begin position="858"/>
        <end position="867"/>
    </location>
</feature>
<feature type="compositionally biased region" description="Low complexity" evidence="2">
    <location>
        <begin position="1063"/>
        <end position="1073"/>
    </location>
</feature>
<dbReference type="Pfam" id="PF25009">
    <property type="entry name" value="DUF7785"/>
    <property type="match status" value="1"/>
</dbReference>
<gene>
    <name evidence="5" type="ORF">G7Y89_g2967</name>
</gene>
<name>A0A8H4W847_9HELO</name>
<organism evidence="5 6">
    <name type="scientific">Cudoniella acicularis</name>
    <dbReference type="NCBI Taxonomy" id="354080"/>
    <lineage>
        <taxon>Eukaryota</taxon>
        <taxon>Fungi</taxon>
        <taxon>Dikarya</taxon>
        <taxon>Ascomycota</taxon>
        <taxon>Pezizomycotina</taxon>
        <taxon>Leotiomycetes</taxon>
        <taxon>Helotiales</taxon>
        <taxon>Tricladiaceae</taxon>
        <taxon>Cudoniella</taxon>
    </lineage>
</organism>
<feature type="coiled-coil region" evidence="1">
    <location>
        <begin position="481"/>
        <end position="508"/>
    </location>
</feature>
<feature type="region of interest" description="Disordered" evidence="2">
    <location>
        <begin position="1011"/>
        <end position="1032"/>
    </location>
</feature>
<protein>
    <submittedName>
        <fullName evidence="5">Uncharacterized protein</fullName>
    </submittedName>
</protein>
<dbReference type="AlphaFoldDB" id="A0A8H4W847"/>
<dbReference type="Pfam" id="PF25289">
    <property type="entry name" value="DUF7877"/>
    <property type="match status" value="1"/>
</dbReference>
<evidence type="ECO:0000313" key="6">
    <source>
        <dbReference type="Proteomes" id="UP000566819"/>
    </source>
</evidence>
<accession>A0A8H4W847</accession>
<feature type="region of interest" description="Disordered" evidence="2">
    <location>
        <begin position="1"/>
        <end position="57"/>
    </location>
</feature>
<dbReference type="InterPro" id="IPR056687">
    <property type="entry name" value="DUF7785"/>
</dbReference>
<feature type="compositionally biased region" description="Low complexity" evidence="2">
    <location>
        <begin position="1023"/>
        <end position="1032"/>
    </location>
</feature>
<feature type="compositionally biased region" description="Basic and acidic residues" evidence="2">
    <location>
        <begin position="28"/>
        <end position="41"/>
    </location>
</feature>
<dbReference type="EMBL" id="JAAMPI010000139">
    <property type="protein sequence ID" value="KAF4635130.1"/>
    <property type="molecule type" value="Genomic_DNA"/>
</dbReference>
<feature type="compositionally biased region" description="Low complexity" evidence="2">
    <location>
        <begin position="670"/>
        <end position="702"/>
    </location>
</feature>
<evidence type="ECO:0000259" key="4">
    <source>
        <dbReference type="Pfam" id="PF25289"/>
    </source>
</evidence>
<feature type="region of interest" description="Disordered" evidence="2">
    <location>
        <begin position="1063"/>
        <end position="1093"/>
    </location>
</feature>
<feature type="compositionally biased region" description="Polar residues" evidence="2">
    <location>
        <begin position="14"/>
        <end position="23"/>
    </location>
</feature>
<feature type="domain" description="DUF7877" evidence="4">
    <location>
        <begin position="58"/>
        <end position="174"/>
    </location>
</feature>
<reference evidence="5 6" key="1">
    <citation type="submission" date="2020-03" db="EMBL/GenBank/DDBJ databases">
        <title>Draft Genome Sequence of Cudoniella acicularis.</title>
        <authorList>
            <person name="Buettner E."/>
            <person name="Kellner H."/>
        </authorList>
    </citation>
    <scope>NUCLEOTIDE SEQUENCE [LARGE SCALE GENOMIC DNA]</scope>
    <source>
        <strain evidence="5 6">DSM 108380</strain>
    </source>
</reference>
<feature type="region of interest" description="Disordered" evidence="2">
    <location>
        <begin position="1162"/>
        <end position="1254"/>
    </location>
</feature>
<evidence type="ECO:0000259" key="3">
    <source>
        <dbReference type="Pfam" id="PF25009"/>
    </source>
</evidence>
<feature type="region of interest" description="Disordered" evidence="2">
    <location>
        <begin position="976"/>
        <end position="999"/>
    </location>
</feature>
<feature type="compositionally biased region" description="Basic and acidic residues" evidence="2">
    <location>
        <begin position="1216"/>
        <end position="1234"/>
    </location>
</feature>
<feature type="region of interest" description="Disordered" evidence="2">
    <location>
        <begin position="846"/>
        <end position="867"/>
    </location>
</feature>
<evidence type="ECO:0000313" key="5">
    <source>
        <dbReference type="EMBL" id="KAF4635130.1"/>
    </source>
</evidence>
<comment type="caution">
    <text evidence="5">The sequence shown here is derived from an EMBL/GenBank/DDBJ whole genome shotgun (WGS) entry which is preliminary data.</text>
</comment>
<feature type="compositionally biased region" description="Polar residues" evidence="2">
    <location>
        <begin position="752"/>
        <end position="762"/>
    </location>
</feature>